<reference evidence="2 3" key="1">
    <citation type="submission" date="2018-07" db="EMBL/GenBank/DDBJ databases">
        <authorList>
            <person name="Quirk P.G."/>
            <person name="Krulwich T.A."/>
        </authorList>
    </citation>
    <scope>NUCLEOTIDE SEQUENCE [LARGE SCALE GENOMIC DNA]</scope>
    <source>
        <strain evidence="2 3">CC-BB4</strain>
    </source>
</reference>
<dbReference type="OrthoDB" id="9812349at2"/>
<organism evidence="2 3">
    <name type="scientific">Pseudolabrys taiwanensis</name>
    <dbReference type="NCBI Taxonomy" id="331696"/>
    <lineage>
        <taxon>Bacteria</taxon>
        <taxon>Pseudomonadati</taxon>
        <taxon>Pseudomonadota</taxon>
        <taxon>Alphaproteobacteria</taxon>
        <taxon>Hyphomicrobiales</taxon>
        <taxon>Xanthobacteraceae</taxon>
        <taxon>Pseudolabrys</taxon>
    </lineage>
</organism>
<dbReference type="AlphaFoldDB" id="A0A345ZW42"/>
<feature type="transmembrane region" description="Helical" evidence="1">
    <location>
        <begin position="45"/>
        <end position="64"/>
    </location>
</feature>
<dbReference type="PANTHER" id="PTHR34980">
    <property type="entry name" value="INNER MEMBRANE PROTEIN-RELATED-RELATED"/>
    <property type="match status" value="1"/>
</dbReference>
<feature type="transmembrane region" description="Helical" evidence="1">
    <location>
        <begin position="101"/>
        <end position="119"/>
    </location>
</feature>
<sequence>MSRLARPRARGLAFRRINGPGLVMNTIDLASLLFTFDGRINRAKYWIAFAIYCGVMLIAVGLIFALPGMIGIIMIGIIYIAAIVSGIAVGIKRLHDCDKSGWWLLLFYVAPGILSTAATNMDAPMIVNLASLAVSIWGIVQLGFLRGTIGANRFGPDPIPGAATA</sequence>
<dbReference type="InterPro" id="IPR008523">
    <property type="entry name" value="DUF805"/>
</dbReference>
<dbReference type="Pfam" id="PF05656">
    <property type="entry name" value="DUF805"/>
    <property type="match status" value="1"/>
</dbReference>
<evidence type="ECO:0000313" key="2">
    <source>
        <dbReference type="EMBL" id="AXK81139.1"/>
    </source>
</evidence>
<dbReference type="GO" id="GO:0005886">
    <property type="term" value="C:plasma membrane"/>
    <property type="evidence" value="ECO:0007669"/>
    <property type="project" value="TreeGrafter"/>
</dbReference>
<dbReference type="PANTHER" id="PTHR34980:SF3">
    <property type="entry name" value="BLR8105 PROTEIN"/>
    <property type="match status" value="1"/>
</dbReference>
<accession>A0A345ZW42</accession>
<keyword evidence="1" id="KW-1133">Transmembrane helix</keyword>
<feature type="transmembrane region" description="Helical" evidence="1">
    <location>
        <begin position="70"/>
        <end position="89"/>
    </location>
</feature>
<gene>
    <name evidence="2" type="ORF">DW352_11800</name>
</gene>
<name>A0A345ZW42_9HYPH</name>
<dbReference type="Proteomes" id="UP000254889">
    <property type="component" value="Chromosome"/>
</dbReference>
<protein>
    <submittedName>
        <fullName evidence="2">DUF805 domain-containing protein</fullName>
    </submittedName>
</protein>
<evidence type="ECO:0000313" key="3">
    <source>
        <dbReference type="Proteomes" id="UP000254889"/>
    </source>
</evidence>
<dbReference type="KEGG" id="ptaw:DW352_11800"/>
<proteinExistence type="predicted"/>
<keyword evidence="3" id="KW-1185">Reference proteome</keyword>
<dbReference type="EMBL" id="CP031417">
    <property type="protein sequence ID" value="AXK81139.1"/>
    <property type="molecule type" value="Genomic_DNA"/>
</dbReference>
<keyword evidence="1" id="KW-0812">Transmembrane</keyword>
<feature type="transmembrane region" description="Helical" evidence="1">
    <location>
        <begin position="125"/>
        <end position="145"/>
    </location>
</feature>
<keyword evidence="1" id="KW-0472">Membrane</keyword>
<evidence type="ECO:0000256" key="1">
    <source>
        <dbReference type="SAM" id="Phobius"/>
    </source>
</evidence>